<sequence>MAGHLQEGDASTIAQARFCAPRMNGGNPTGAMAYDNNNNKRDDKKVPVDIDPLNMVSLIDPYEPRPLGGDGPFDVPAAGECLRLLEEAFVVALHDDLVAEIVARTADALGAREPTALIGAYARLGAQCDRRASIHPCATRPVCALCTRAPTVGAVTGALERLDALDGGLGARASIVDARRRAMSRALAQPDDVSAAVDAYRAYLHATYATLYARYVAFWTLVVRQPTLARASVCRPHGMSLSGSTAGWGGTRMLTPRDLAQALSAAGQHALGRLLMAQQRMEPVYTLDPPLTLSPLPGAAPMCRRWAALPEADIVACAVDIHEDLTMDDA</sequence>
<gene>
    <name evidence="1" type="ORF">pqer_cds_820</name>
</gene>
<dbReference type="EMBL" id="MG011689">
    <property type="protein sequence ID" value="AVK75242.1"/>
    <property type="molecule type" value="Genomic_DNA"/>
</dbReference>
<dbReference type="KEGG" id="vg:36844383"/>
<proteinExistence type="predicted"/>
<name>A0A2U7UA21_9VIRU</name>
<evidence type="ECO:0000313" key="1">
    <source>
        <dbReference type="EMBL" id="AVK75242.1"/>
    </source>
</evidence>
<accession>A0A2U7UA21</accession>
<protein>
    <submittedName>
        <fullName evidence="1">Uncharacterized protein</fullName>
    </submittedName>
</protein>
<organism evidence="1">
    <name type="scientific">Pandoravirus quercus</name>
    <dbReference type="NCBI Taxonomy" id="2107709"/>
    <lineage>
        <taxon>Viruses</taxon>
        <taxon>Pandoravirus</taxon>
    </lineage>
</organism>
<reference evidence="1" key="1">
    <citation type="journal article" date="2018" name="Nat. Commun.">
        <title>Diversity and evolution of the emerging Pandoraviridae family.</title>
        <authorList>
            <person name="Legendre M."/>
            <person name="Fabre E."/>
            <person name="Poirot O."/>
            <person name="Jeudy S."/>
            <person name="Lartigue A."/>
            <person name="Alempic J.M."/>
            <person name="Beucher L."/>
            <person name="Philippe N."/>
            <person name="Bertaux L."/>
            <person name="Christo-Foroux E."/>
            <person name="Labadie K."/>
            <person name="Coute Y."/>
            <person name="Abergel C."/>
            <person name="Claverie J.M."/>
        </authorList>
    </citation>
    <scope>NUCLEOTIDE SEQUENCE [LARGE SCALE GENOMIC DNA]</scope>
    <source>
        <strain evidence="1">Quercus</strain>
    </source>
</reference>
<dbReference type="Proteomes" id="UP000248852">
    <property type="component" value="Segment"/>
</dbReference>
<dbReference type="RefSeq" id="YP_009483511.1">
    <property type="nucleotide sequence ID" value="NC_037667.1"/>
</dbReference>
<dbReference type="GeneID" id="36844383"/>